<accession>A0A523XRP9</accession>
<comment type="caution">
    <text evidence="2">The sequence shown here is derived from an EMBL/GenBank/DDBJ whole genome shotgun (WGS) entry which is preliminary data.</text>
</comment>
<name>A0A523XRP9_UNCT6</name>
<reference evidence="2 3" key="1">
    <citation type="submission" date="2019-03" db="EMBL/GenBank/DDBJ databases">
        <title>Metabolic potential of uncultured bacteria and archaea associated with petroleum seepage in deep-sea sediments.</title>
        <authorList>
            <person name="Dong X."/>
            <person name="Hubert C."/>
        </authorList>
    </citation>
    <scope>NUCLEOTIDE SEQUENCE [LARGE SCALE GENOMIC DNA]</scope>
    <source>
        <strain evidence="2">E29_bin36</strain>
    </source>
</reference>
<sequence length="264" mass="29700">MAGQTIKLVLLLFLMFNISAFAQESQKVTEVSRVPMLEPRRLIDCPTAGLLPRASFDFDIRVFPEGGVIFGLDIGLMKRFMVGMSFGGKNVIGEGEPDWNPRIEFAAKYRLINESWGFPALAIGYDSQGEGVFDDSLDRYSYKSKGFYAVMSKGYAAGEVPFGLHGGINYSLENDDEDKDISLFFGTDMRFGDNLGVVAEYDLGTNDDKAKELFGQGYGYLNIGIQWIFSEQLFLQFNLKNLLLNKKDISTWGRGFRIVYFESF</sequence>
<evidence type="ECO:0000256" key="1">
    <source>
        <dbReference type="SAM" id="SignalP"/>
    </source>
</evidence>
<evidence type="ECO:0008006" key="4">
    <source>
        <dbReference type="Google" id="ProtNLM"/>
    </source>
</evidence>
<evidence type="ECO:0000313" key="2">
    <source>
        <dbReference type="EMBL" id="TET81983.1"/>
    </source>
</evidence>
<proteinExistence type="predicted"/>
<keyword evidence="1" id="KW-0732">Signal</keyword>
<organism evidence="2 3">
    <name type="scientific">candidate division TA06 bacterium</name>
    <dbReference type="NCBI Taxonomy" id="2250710"/>
    <lineage>
        <taxon>Bacteria</taxon>
        <taxon>Bacteria division TA06</taxon>
    </lineage>
</organism>
<evidence type="ECO:0000313" key="3">
    <source>
        <dbReference type="Proteomes" id="UP000315534"/>
    </source>
</evidence>
<dbReference type="Proteomes" id="UP000315534">
    <property type="component" value="Unassembled WGS sequence"/>
</dbReference>
<dbReference type="EMBL" id="SOIP01000180">
    <property type="protein sequence ID" value="TET81983.1"/>
    <property type="molecule type" value="Genomic_DNA"/>
</dbReference>
<feature type="chain" id="PRO_5022086313" description="Transporter" evidence="1">
    <location>
        <begin position="23"/>
        <end position="264"/>
    </location>
</feature>
<dbReference type="AlphaFoldDB" id="A0A523XRP9"/>
<feature type="signal peptide" evidence="1">
    <location>
        <begin position="1"/>
        <end position="22"/>
    </location>
</feature>
<gene>
    <name evidence="2" type="ORF">E3J38_02945</name>
</gene>
<protein>
    <recommendedName>
        <fullName evidence="4">Transporter</fullName>
    </recommendedName>
</protein>